<dbReference type="Pfam" id="PF09438">
    <property type="entry name" value="DUF2017"/>
    <property type="match status" value="1"/>
</dbReference>
<evidence type="ECO:0000256" key="1">
    <source>
        <dbReference type="SAM" id="MobiDB-lite"/>
    </source>
</evidence>
<sequence>MRAFRWRDGRYVAGLDGAEREVLATVVADVAELLGAERFGRAEGGVPDGATDGADDVARADRGSGATPHPLGLALNPDSVPAPTDPAVRRLLPDASDDRELAAEFRRLTDQDLRRVKIDRLRSLWDALVAEPGPASGSDSARTSGHAGADAELAIRPEEAPAVAATLTDLRLVLADRLGIESDEDSEALYDALDRRELEDQLDEVGGAGPSRSGRSAREELEAELRDYLGSVYAALTWLQESLLTVMVDDLP</sequence>
<dbReference type="AlphaFoldDB" id="A0A7Y0M267"/>
<gene>
    <name evidence="2" type="ORF">HIR71_12765</name>
</gene>
<protein>
    <submittedName>
        <fullName evidence="2">DUF2017 family protein</fullName>
    </submittedName>
</protein>
<proteinExistence type="predicted"/>
<dbReference type="EMBL" id="JABCJJ010000023">
    <property type="protein sequence ID" value="NMR21082.1"/>
    <property type="molecule type" value="Genomic_DNA"/>
</dbReference>
<dbReference type="RefSeq" id="WP_169325461.1">
    <property type="nucleotide sequence ID" value="NZ_JABCJJ010000023.1"/>
</dbReference>
<evidence type="ECO:0000313" key="3">
    <source>
        <dbReference type="Proteomes" id="UP000562124"/>
    </source>
</evidence>
<dbReference type="InterPro" id="IPR018561">
    <property type="entry name" value="AosR"/>
</dbReference>
<comment type="caution">
    <text evidence="2">The sequence shown here is derived from an EMBL/GenBank/DDBJ whole genome shotgun (WGS) entry which is preliminary data.</text>
</comment>
<feature type="region of interest" description="Disordered" evidence="1">
    <location>
        <begin position="42"/>
        <end position="85"/>
    </location>
</feature>
<organism evidence="2 3">
    <name type="scientific">Cellulomonas fimi</name>
    <dbReference type="NCBI Taxonomy" id="1708"/>
    <lineage>
        <taxon>Bacteria</taxon>
        <taxon>Bacillati</taxon>
        <taxon>Actinomycetota</taxon>
        <taxon>Actinomycetes</taxon>
        <taxon>Micrococcales</taxon>
        <taxon>Cellulomonadaceae</taxon>
        <taxon>Cellulomonas</taxon>
    </lineage>
</organism>
<dbReference type="Proteomes" id="UP000562124">
    <property type="component" value="Unassembled WGS sequence"/>
</dbReference>
<accession>A0A7Y0M267</accession>
<keyword evidence="3" id="KW-1185">Reference proteome</keyword>
<evidence type="ECO:0000313" key="2">
    <source>
        <dbReference type="EMBL" id="NMR21082.1"/>
    </source>
</evidence>
<reference evidence="2 3" key="1">
    <citation type="submission" date="2020-04" db="EMBL/GenBank/DDBJ databases">
        <title>Sequencing and Assembly of C. fimi.</title>
        <authorList>
            <person name="Ramsey A.R."/>
        </authorList>
    </citation>
    <scope>NUCLEOTIDE SEQUENCE [LARGE SCALE GENOMIC DNA]</scope>
    <source>
        <strain evidence="2 3">SB</strain>
    </source>
</reference>
<name>A0A7Y0M267_CELFI</name>